<dbReference type="EMBL" id="MHCC01000024">
    <property type="protein sequence ID" value="OGY12790.1"/>
    <property type="molecule type" value="Genomic_DNA"/>
</dbReference>
<gene>
    <name evidence="1" type="ORF">A3A77_02850</name>
</gene>
<protein>
    <submittedName>
        <fullName evidence="1">Uncharacterized protein</fullName>
    </submittedName>
</protein>
<dbReference type="AlphaFoldDB" id="A0A1G1VBJ9"/>
<proteinExistence type="predicted"/>
<sequence>MFETLLRRRTPPEVVAQSRIAKKQSMEELLNQVGDALQVTYSARDALYADEGPTVEKVQKFLASHMDWNRSFNRMNEAFGNSLRDIQLLEKAQDLTTQDGTRAAIEWIKKYCLPSNIEEPKNREDATRIQASSLQPDNKSQLAFLMSMVLLREHDSILSHKSHKQS</sequence>
<comment type="caution">
    <text evidence="1">The sequence shown here is derived from an EMBL/GenBank/DDBJ whole genome shotgun (WGS) entry which is preliminary data.</text>
</comment>
<evidence type="ECO:0000313" key="2">
    <source>
        <dbReference type="Proteomes" id="UP000178659"/>
    </source>
</evidence>
<accession>A0A1G1VBJ9</accession>
<evidence type="ECO:0000313" key="1">
    <source>
        <dbReference type="EMBL" id="OGY12790.1"/>
    </source>
</evidence>
<organism evidence="1 2">
    <name type="scientific">Candidatus Blackburnbacteria bacterium RIFCSPLOWO2_01_FULL_40_20</name>
    <dbReference type="NCBI Taxonomy" id="1797519"/>
    <lineage>
        <taxon>Bacteria</taxon>
        <taxon>Candidatus Blackburniibacteriota</taxon>
    </lineage>
</organism>
<name>A0A1G1VBJ9_9BACT</name>
<reference evidence="1 2" key="1">
    <citation type="journal article" date="2016" name="Nat. Commun.">
        <title>Thousands of microbial genomes shed light on interconnected biogeochemical processes in an aquifer system.</title>
        <authorList>
            <person name="Anantharaman K."/>
            <person name="Brown C.T."/>
            <person name="Hug L.A."/>
            <person name="Sharon I."/>
            <person name="Castelle C.J."/>
            <person name="Probst A.J."/>
            <person name="Thomas B.C."/>
            <person name="Singh A."/>
            <person name="Wilkins M.J."/>
            <person name="Karaoz U."/>
            <person name="Brodie E.L."/>
            <person name="Williams K.H."/>
            <person name="Hubbard S.S."/>
            <person name="Banfield J.F."/>
        </authorList>
    </citation>
    <scope>NUCLEOTIDE SEQUENCE [LARGE SCALE GENOMIC DNA]</scope>
</reference>
<dbReference type="Proteomes" id="UP000178659">
    <property type="component" value="Unassembled WGS sequence"/>
</dbReference>